<feature type="transmembrane region" description="Helical" evidence="2">
    <location>
        <begin position="6"/>
        <end position="23"/>
    </location>
</feature>
<protein>
    <submittedName>
        <fullName evidence="3">Uncharacterized protein</fullName>
    </submittedName>
</protein>
<feature type="compositionally biased region" description="Basic and acidic residues" evidence="1">
    <location>
        <begin position="140"/>
        <end position="157"/>
    </location>
</feature>
<keyword evidence="4" id="KW-1185">Reference proteome</keyword>
<organism evidence="3 4">
    <name type="scientific">Prorocentrum cordatum</name>
    <dbReference type="NCBI Taxonomy" id="2364126"/>
    <lineage>
        <taxon>Eukaryota</taxon>
        <taxon>Sar</taxon>
        <taxon>Alveolata</taxon>
        <taxon>Dinophyceae</taxon>
        <taxon>Prorocentrales</taxon>
        <taxon>Prorocentraceae</taxon>
        <taxon>Prorocentrum</taxon>
    </lineage>
</organism>
<dbReference type="EMBL" id="CAUYUJ010009946">
    <property type="protein sequence ID" value="CAK0828100.1"/>
    <property type="molecule type" value="Genomic_DNA"/>
</dbReference>
<sequence>MSGKWLAYLPSLGALAVDWWYLIRTIYGYRPEKVGEYVRPEDCVVFVIRDQAVLDEAYSRGSLIPEKLHLVSWEARRGSGVLDGDFIIHSRYCQHLEPLSLFFVLVGIAAGVGFIALLIRGDYYWDRFWEKNAEVPAEDLLRDREGRHREHEAERPEASTSGDEGSSSSGGAAC</sequence>
<name>A0ABN9SDY6_9DINO</name>
<proteinExistence type="predicted"/>
<feature type="compositionally biased region" description="Low complexity" evidence="1">
    <location>
        <begin position="158"/>
        <end position="174"/>
    </location>
</feature>
<evidence type="ECO:0000313" key="3">
    <source>
        <dbReference type="EMBL" id="CAK0828100.1"/>
    </source>
</evidence>
<comment type="caution">
    <text evidence="3">The sequence shown here is derived from an EMBL/GenBank/DDBJ whole genome shotgun (WGS) entry which is preliminary data.</text>
</comment>
<dbReference type="Proteomes" id="UP001189429">
    <property type="component" value="Unassembled WGS sequence"/>
</dbReference>
<keyword evidence="2" id="KW-1133">Transmembrane helix</keyword>
<feature type="region of interest" description="Disordered" evidence="1">
    <location>
        <begin position="140"/>
        <end position="174"/>
    </location>
</feature>
<dbReference type="EMBL" id="CAUYUJ010009946">
    <property type="protein sequence ID" value="CAK0828101.1"/>
    <property type="molecule type" value="Genomic_DNA"/>
</dbReference>
<keyword evidence="2" id="KW-0472">Membrane</keyword>
<keyword evidence="2" id="KW-0812">Transmembrane</keyword>
<evidence type="ECO:0000313" key="4">
    <source>
        <dbReference type="Proteomes" id="UP001189429"/>
    </source>
</evidence>
<evidence type="ECO:0000256" key="2">
    <source>
        <dbReference type="SAM" id="Phobius"/>
    </source>
</evidence>
<gene>
    <name evidence="3" type="ORF">PCOR1329_LOCUS27436</name>
</gene>
<reference evidence="3" key="1">
    <citation type="submission" date="2023-10" db="EMBL/GenBank/DDBJ databases">
        <authorList>
            <person name="Chen Y."/>
            <person name="Shah S."/>
            <person name="Dougan E. K."/>
            <person name="Thang M."/>
            <person name="Chan C."/>
        </authorList>
    </citation>
    <scope>NUCLEOTIDE SEQUENCE [LARGE SCALE GENOMIC DNA]</scope>
</reference>
<feature type="transmembrane region" description="Helical" evidence="2">
    <location>
        <begin position="99"/>
        <end position="119"/>
    </location>
</feature>
<accession>A0ABN9SDY6</accession>
<evidence type="ECO:0000256" key="1">
    <source>
        <dbReference type="SAM" id="MobiDB-lite"/>
    </source>
</evidence>